<name>A0A918XPX5_9PROT</name>
<reference evidence="1" key="2">
    <citation type="submission" date="2020-09" db="EMBL/GenBank/DDBJ databases">
        <authorList>
            <person name="Sun Q."/>
            <person name="Kim S."/>
        </authorList>
    </citation>
    <scope>NUCLEOTIDE SEQUENCE</scope>
    <source>
        <strain evidence="1">KCTC 42651</strain>
    </source>
</reference>
<reference evidence="1" key="1">
    <citation type="journal article" date="2014" name="Int. J. Syst. Evol. Microbiol.">
        <title>Complete genome sequence of Corynebacterium casei LMG S-19264T (=DSM 44701T), isolated from a smear-ripened cheese.</title>
        <authorList>
            <consortium name="US DOE Joint Genome Institute (JGI-PGF)"/>
            <person name="Walter F."/>
            <person name="Albersmeier A."/>
            <person name="Kalinowski J."/>
            <person name="Ruckert C."/>
        </authorList>
    </citation>
    <scope>NUCLEOTIDE SEQUENCE</scope>
    <source>
        <strain evidence="1">KCTC 42651</strain>
    </source>
</reference>
<dbReference type="EMBL" id="BMZS01000002">
    <property type="protein sequence ID" value="GHD44395.1"/>
    <property type="molecule type" value="Genomic_DNA"/>
</dbReference>
<proteinExistence type="predicted"/>
<dbReference type="AlphaFoldDB" id="A0A918XPX5"/>
<gene>
    <name evidence="1" type="ORF">GCM10017083_11760</name>
</gene>
<evidence type="ECO:0000313" key="2">
    <source>
        <dbReference type="Proteomes" id="UP000630353"/>
    </source>
</evidence>
<dbReference type="Proteomes" id="UP000630353">
    <property type="component" value="Unassembled WGS sequence"/>
</dbReference>
<dbReference type="SUPFAM" id="SSF53335">
    <property type="entry name" value="S-adenosyl-L-methionine-dependent methyltransferases"/>
    <property type="match status" value="1"/>
</dbReference>
<comment type="caution">
    <text evidence="1">The sequence shown here is derived from an EMBL/GenBank/DDBJ whole genome shotgun (WGS) entry which is preliminary data.</text>
</comment>
<accession>A0A918XPX5</accession>
<dbReference type="InterPro" id="IPR029063">
    <property type="entry name" value="SAM-dependent_MTases_sf"/>
</dbReference>
<dbReference type="Gene3D" id="3.40.50.150">
    <property type="entry name" value="Vaccinia Virus protein VP39"/>
    <property type="match status" value="1"/>
</dbReference>
<sequence>MIRDAAADQVDPRDFLGGLLDDLYFPRYRPGSRGGWEMKVIPMPSGRGYWGGVYQMTGTVIMEGPADGERQSWMLMVPAELQSQEIGLRAAHGHTVVFGLGMGWLAANVAMRPAVERLTVVERDPDVIGLIEDQGVFTQLPDEARRKVEVVEADALDWRPDGAVDSLQADIWLALFGGESKLDEVRRMQANVGAGQLYFWGQELEIWRYACRRAGGTPDLDWPTVRAIVEEDLRLPLVLPDWEDYPERIAAAAPLWTPREEGWWRADAAP</sequence>
<organism evidence="1 2">
    <name type="scientific">Thalassobaculum fulvum</name>
    <dbReference type="NCBI Taxonomy" id="1633335"/>
    <lineage>
        <taxon>Bacteria</taxon>
        <taxon>Pseudomonadati</taxon>
        <taxon>Pseudomonadota</taxon>
        <taxon>Alphaproteobacteria</taxon>
        <taxon>Rhodospirillales</taxon>
        <taxon>Thalassobaculaceae</taxon>
        <taxon>Thalassobaculum</taxon>
    </lineage>
</organism>
<evidence type="ECO:0008006" key="3">
    <source>
        <dbReference type="Google" id="ProtNLM"/>
    </source>
</evidence>
<keyword evidence="2" id="KW-1185">Reference proteome</keyword>
<protein>
    <recommendedName>
        <fullName evidence="3">Spermidine synthase</fullName>
    </recommendedName>
</protein>
<evidence type="ECO:0000313" key="1">
    <source>
        <dbReference type="EMBL" id="GHD44395.1"/>
    </source>
</evidence>
<dbReference type="RefSeq" id="WP_189987992.1">
    <property type="nucleotide sequence ID" value="NZ_BMZS01000002.1"/>
</dbReference>